<dbReference type="EMBL" id="HBUE01170171">
    <property type="protein sequence ID" value="CAG6514678.1"/>
    <property type="molecule type" value="Transcribed_RNA"/>
</dbReference>
<name>A0A8D8NI45_CULPI</name>
<proteinExistence type="predicted"/>
<dbReference type="EMBL" id="HBUE01275570">
    <property type="protein sequence ID" value="CAG6566173.1"/>
    <property type="molecule type" value="Transcribed_RNA"/>
</dbReference>
<reference evidence="2" key="1">
    <citation type="submission" date="2021-05" db="EMBL/GenBank/DDBJ databases">
        <authorList>
            <person name="Alioto T."/>
            <person name="Alioto T."/>
            <person name="Gomez Garrido J."/>
        </authorList>
    </citation>
    <scope>NUCLEOTIDE SEQUENCE</scope>
</reference>
<feature type="compositionally biased region" description="Polar residues" evidence="1">
    <location>
        <begin position="84"/>
        <end position="93"/>
    </location>
</feature>
<accession>A0A8D8NI45</accession>
<evidence type="ECO:0000313" key="2">
    <source>
        <dbReference type="EMBL" id="CAG6566167.1"/>
    </source>
</evidence>
<evidence type="ECO:0000256" key="1">
    <source>
        <dbReference type="SAM" id="MobiDB-lite"/>
    </source>
</evidence>
<feature type="compositionally biased region" description="Low complexity" evidence="1">
    <location>
        <begin position="116"/>
        <end position="134"/>
    </location>
</feature>
<sequence length="154" mass="17622">MRRTRRRTKKNKWTIAVTEGCGRTTWERPPAEQWPGWDRVGSWAVPRGSSTRRWGRRTALICRLPTGEWKSWKWIPNRARRRSSSTVWATSASRPRWPSGARWNFSPRRTTRRRWSASVRTATTRRTPSSATATCSGSRRNVAPGGPPSAPPPA</sequence>
<dbReference type="EMBL" id="HBUE01275568">
    <property type="protein sequence ID" value="CAG6566167.1"/>
    <property type="molecule type" value="Transcribed_RNA"/>
</dbReference>
<dbReference type="EMBL" id="HBUE01032511">
    <property type="protein sequence ID" value="CAG6457270.1"/>
    <property type="molecule type" value="Transcribed_RNA"/>
</dbReference>
<protein>
    <submittedName>
        <fullName evidence="2">(northern house mosquito) hypothetical protein</fullName>
    </submittedName>
</protein>
<dbReference type="AlphaFoldDB" id="A0A8D8NI45"/>
<dbReference type="EMBL" id="HBUE01170172">
    <property type="protein sequence ID" value="CAG6514681.1"/>
    <property type="molecule type" value="Transcribed_RNA"/>
</dbReference>
<feature type="compositionally biased region" description="Pro residues" evidence="1">
    <location>
        <begin position="145"/>
        <end position="154"/>
    </location>
</feature>
<dbReference type="EMBL" id="HBUE01170173">
    <property type="protein sequence ID" value="CAG6514684.1"/>
    <property type="molecule type" value="Transcribed_RNA"/>
</dbReference>
<feature type="region of interest" description="Disordered" evidence="1">
    <location>
        <begin position="80"/>
        <end position="154"/>
    </location>
</feature>
<dbReference type="EMBL" id="HBUE01275569">
    <property type="protein sequence ID" value="CAG6566170.1"/>
    <property type="molecule type" value="Transcribed_RNA"/>
</dbReference>
<organism evidence="2">
    <name type="scientific">Culex pipiens</name>
    <name type="common">House mosquito</name>
    <dbReference type="NCBI Taxonomy" id="7175"/>
    <lineage>
        <taxon>Eukaryota</taxon>
        <taxon>Metazoa</taxon>
        <taxon>Ecdysozoa</taxon>
        <taxon>Arthropoda</taxon>
        <taxon>Hexapoda</taxon>
        <taxon>Insecta</taxon>
        <taxon>Pterygota</taxon>
        <taxon>Neoptera</taxon>
        <taxon>Endopterygota</taxon>
        <taxon>Diptera</taxon>
        <taxon>Nematocera</taxon>
        <taxon>Culicoidea</taxon>
        <taxon>Culicidae</taxon>
        <taxon>Culicinae</taxon>
        <taxon>Culicini</taxon>
        <taxon>Culex</taxon>
        <taxon>Culex</taxon>
    </lineage>
</organism>